<dbReference type="InterPro" id="IPR027417">
    <property type="entry name" value="P-loop_NTPase"/>
</dbReference>
<keyword evidence="4 19" id="KW-0813">Transport</keyword>
<dbReference type="FunFam" id="3.40.50.300:FF:000161">
    <property type="entry name" value="Small COPII coat GTPase"/>
    <property type="match status" value="1"/>
</dbReference>
<name>A0A1I8HGF0_9PLAT</name>
<keyword evidence="11 17" id="KW-0342">GTP-binding</keyword>
<dbReference type="GO" id="GO:0003925">
    <property type="term" value="F:G protein activity"/>
    <property type="evidence" value="ECO:0007669"/>
    <property type="project" value="UniProtKB-EC"/>
</dbReference>
<sequence length="191" mass="21471">YFLELFGLKNKNGTFLVIGLDNAGKTTLLRRLKEGTMGTPVPTWYSSKYEFSFGGIYFTAFDVGGHEQVRKVWRTYFPAVDAIIFIVDASDHQRFSEARAELDSLLSDISIPADAPLLLLGNKIDRPTAASEEDLRRWLGVQHRTTGKQLAQAGAAAGIEFQSRPMELFMCSVLQQQGYGEAFRWLTSHMR</sequence>
<evidence type="ECO:0000256" key="16">
    <source>
        <dbReference type="PIRSR" id="PIRSR606687-2"/>
    </source>
</evidence>
<dbReference type="InterPro" id="IPR006689">
    <property type="entry name" value="Small_GTPase_ARF/SAR"/>
</dbReference>
<evidence type="ECO:0000256" key="9">
    <source>
        <dbReference type="ARBA" id="ARBA00022927"/>
    </source>
</evidence>
<keyword evidence="10 19" id="KW-0333">Golgi apparatus</keyword>
<dbReference type="InterPro" id="IPR006687">
    <property type="entry name" value="Small_GTPase_SAR1"/>
</dbReference>
<keyword evidence="7 19" id="KW-0256">Endoplasmic reticulum</keyword>
<dbReference type="GO" id="GO:0006886">
    <property type="term" value="P:intracellular protein transport"/>
    <property type="evidence" value="ECO:0007669"/>
    <property type="project" value="InterPro"/>
</dbReference>
<dbReference type="NCBIfam" id="TIGR00231">
    <property type="entry name" value="small_GTP"/>
    <property type="match status" value="1"/>
</dbReference>
<dbReference type="InterPro" id="IPR005225">
    <property type="entry name" value="Small_GTP-bd"/>
</dbReference>
<feature type="binding site" evidence="17">
    <location>
        <begin position="122"/>
        <end position="125"/>
    </location>
    <ligand>
        <name>GTP</name>
        <dbReference type="ChEBI" id="CHEBI:37565"/>
    </ligand>
</feature>
<evidence type="ECO:0000256" key="10">
    <source>
        <dbReference type="ARBA" id="ARBA00023034"/>
    </source>
</evidence>
<evidence type="ECO:0000313" key="20">
    <source>
        <dbReference type="Proteomes" id="UP000095280"/>
    </source>
</evidence>
<comment type="similarity">
    <text evidence="2 19">Belongs to the small GTPase superfamily. SAR1 family.</text>
</comment>
<dbReference type="PRINTS" id="PR00328">
    <property type="entry name" value="SAR1GTPBP"/>
</dbReference>
<proteinExistence type="inferred from homology"/>
<dbReference type="SMART" id="SM00177">
    <property type="entry name" value="ARF"/>
    <property type="match status" value="1"/>
</dbReference>
<feature type="binding site" evidence="15">
    <location>
        <position position="21"/>
    </location>
    <ligand>
        <name>Mg(2+)</name>
        <dbReference type="ChEBI" id="CHEBI:18420"/>
    </ligand>
</feature>
<evidence type="ECO:0000256" key="5">
    <source>
        <dbReference type="ARBA" id="ARBA00022741"/>
    </source>
</evidence>
<keyword evidence="15" id="KW-0479">Metal-binding</keyword>
<dbReference type="EC" id="3.6.5.2" evidence="3"/>
<feature type="binding site" evidence="16">
    <location>
        <position position="27"/>
    </location>
    <ligand>
        <name>GTP</name>
        <dbReference type="ChEBI" id="CHEBI:37565"/>
    </ligand>
</feature>
<feature type="binding site" evidence="16">
    <location>
        <position position="25"/>
    </location>
    <ligand>
        <name>GTP</name>
        <dbReference type="ChEBI" id="CHEBI:37565"/>
    </ligand>
</feature>
<evidence type="ECO:0000256" key="4">
    <source>
        <dbReference type="ARBA" id="ARBA00022448"/>
    </source>
</evidence>
<feature type="binding site" evidence="17">
    <location>
        <position position="65"/>
    </location>
    <ligand>
        <name>GTP</name>
        <dbReference type="ChEBI" id="CHEBI:37565"/>
    </ligand>
</feature>
<feature type="binding site" evidence="16">
    <location>
        <position position="173"/>
    </location>
    <ligand>
        <name>GTP</name>
        <dbReference type="ChEBI" id="CHEBI:37565"/>
    </ligand>
</feature>
<dbReference type="GO" id="GO:0016192">
    <property type="term" value="P:vesicle-mediated transport"/>
    <property type="evidence" value="ECO:0007669"/>
    <property type="project" value="UniProtKB-KW"/>
</dbReference>
<dbReference type="Pfam" id="PF00025">
    <property type="entry name" value="Arf"/>
    <property type="match status" value="1"/>
</dbReference>
<evidence type="ECO:0000256" key="12">
    <source>
        <dbReference type="ARBA" id="ARBA00023136"/>
    </source>
</evidence>
<organism evidence="20 21">
    <name type="scientific">Macrostomum lignano</name>
    <dbReference type="NCBI Taxonomy" id="282301"/>
    <lineage>
        <taxon>Eukaryota</taxon>
        <taxon>Metazoa</taxon>
        <taxon>Spiralia</taxon>
        <taxon>Lophotrochozoa</taxon>
        <taxon>Platyhelminthes</taxon>
        <taxon>Rhabditophora</taxon>
        <taxon>Macrostomorpha</taxon>
        <taxon>Macrostomida</taxon>
        <taxon>Macrostomidae</taxon>
        <taxon>Macrostomum</taxon>
    </lineage>
</organism>
<dbReference type="WBParaSite" id="maker-uti_cns_0006149-snap-gene-0.4-mRNA-1">
    <property type="protein sequence ID" value="maker-uti_cns_0006149-snap-gene-0.4-mRNA-1"/>
    <property type="gene ID" value="maker-uti_cns_0006149-snap-gene-0.4"/>
</dbReference>
<dbReference type="WBParaSite" id="maker-uti_cns_0006359-snap-gene-0.4-mRNA-1">
    <property type="protein sequence ID" value="maker-uti_cns_0006359-snap-gene-0.4-mRNA-1"/>
    <property type="gene ID" value="maker-uti_cns_0006359-snap-gene-0.4"/>
</dbReference>
<keyword evidence="8 19" id="KW-0931">ER-Golgi transport</keyword>
<keyword evidence="6" id="KW-0378">Hydrolase</keyword>
<feature type="binding site" evidence="18">
    <location>
        <position position="26"/>
    </location>
    <ligand>
        <name>Mg(2+)</name>
        <dbReference type="ChEBI" id="CHEBI:18420"/>
    </ligand>
</feature>
<keyword evidence="5 16" id="KW-0547">Nucleotide-binding</keyword>
<evidence type="ECO:0000313" key="21">
    <source>
        <dbReference type="WBParaSite" id="maker-uti_cns_0006149-snap-gene-0.4-mRNA-1"/>
    </source>
</evidence>
<evidence type="ECO:0000256" key="17">
    <source>
        <dbReference type="PIRSR" id="PIRSR606689-1"/>
    </source>
</evidence>
<accession>A0A1I8HGF0</accession>
<dbReference type="PROSITE" id="PS51417">
    <property type="entry name" value="ARF"/>
    <property type="match status" value="1"/>
</dbReference>
<evidence type="ECO:0000256" key="15">
    <source>
        <dbReference type="PIRSR" id="PIRSR606687-1"/>
    </source>
</evidence>
<dbReference type="PROSITE" id="PS51419">
    <property type="entry name" value="RAB"/>
    <property type="match status" value="1"/>
</dbReference>
<evidence type="ECO:0000313" key="22">
    <source>
        <dbReference type="WBParaSite" id="maker-uti_cns_0006359-snap-gene-0.4-mRNA-1"/>
    </source>
</evidence>
<dbReference type="GO" id="GO:0005525">
    <property type="term" value="F:GTP binding"/>
    <property type="evidence" value="ECO:0007669"/>
    <property type="project" value="UniProtKB-KW"/>
</dbReference>
<feature type="binding site" evidence="18">
    <location>
        <position position="43"/>
    </location>
    <ligand>
        <name>Mg(2+)</name>
        <dbReference type="ChEBI" id="CHEBI:18420"/>
    </ligand>
</feature>
<feature type="binding site" evidence="16">
    <location>
        <position position="123"/>
    </location>
    <ligand>
        <name>GTP</name>
        <dbReference type="ChEBI" id="CHEBI:37565"/>
    </ligand>
</feature>
<dbReference type="PANTHER" id="PTHR45684">
    <property type="entry name" value="RE74312P"/>
    <property type="match status" value="1"/>
</dbReference>
<feature type="binding site" evidence="16">
    <location>
        <position position="26"/>
    </location>
    <ligand>
        <name>GTP</name>
        <dbReference type="ChEBI" id="CHEBI:37565"/>
    </ligand>
</feature>
<dbReference type="AlphaFoldDB" id="A0A1I8HGF0"/>
<keyword evidence="9 19" id="KW-0653">Protein transport</keyword>
<dbReference type="Gene3D" id="3.40.50.300">
    <property type="entry name" value="P-loop containing nucleotide triphosphate hydrolases"/>
    <property type="match status" value="1"/>
</dbReference>
<dbReference type="Proteomes" id="UP000095280">
    <property type="component" value="Unplaced"/>
</dbReference>
<evidence type="ECO:0000256" key="3">
    <source>
        <dbReference type="ARBA" id="ARBA00011984"/>
    </source>
</evidence>
<feature type="binding site" evidence="17">
    <location>
        <begin position="19"/>
        <end position="26"/>
    </location>
    <ligand>
        <name>GTP</name>
        <dbReference type="ChEBI" id="CHEBI:37565"/>
    </ligand>
</feature>
<protein>
    <recommendedName>
        <fullName evidence="3">small monomeric GTPase</fullName>
        <ecNumber evidence="3">3.6.5.2</ecNumber>
    </recommendedName>
</protein>
<comment type="subcellular location">
    <subcellularLocation>
        <location evidence="1">Endoplasmic reticulum membrane</location>
        <topology evidence="1">Peripheral membrane protein</topology>
    </subcellularLocation>
    <subcellularLocation>
        <location evidence="13">Golgi apparatus</location>
        <location evidence="13">Golgi stack membrane</location>
        <topology evidence="13">Peripheral membrane protein</topology>
    </subcellularLocation>
</comment>
<feature type="binding site" evidence="16">
    <location>
        <position position="122"/>
    </location>
    <ligand>
        <name>GTP</name>
        <dbReference type="ChEBI" id="CHEBI:37565"/>
    </ligand>
</feature>
<reference evidence="21 22" key="1">
    <citation type="submission" date="2016-11" db="UniProtKB">
        <authorList>
            <consortium name="WormBaseParasite"/>
        </authorList>
    </citation>
    <scope>IDENTIFICATION</scope>
</reference>
<dbReference type="SUPFAM" id="SSF52540">
    <property type="entry name" value="P-loop containing nucleoside triphosphate hydrolases"/>
    <property type="match status" value="1"/>
</dbReference>
<feature type="binding site" evidence="16">
    <location>
        <position position="24"/>
    </location>
    <ligand>
        <name>GTP</name>
        <dbReference type="ChEBI" id="CHEBI:37565"/>
    </ligand>
</feature>
<dbReference type="GO" id="GO:0005789">
    <property type="term" value="C:endoplasmic reticulum membrane"/>
    <property type="evidence" value="ECO:0007669"/>
    <property type="project" value="UniProtKB-SubCell"/>
</dbReference>
<evidence type="ECO:0000256" key="11">
    <source>
        <dbReference type="ARBA" id="ARBA00023134"/>
    </source>
</evidence>
<feature type="binding site" evidence="16">
    <location>
        <position position="125"/>
    </location>
    <ligand>
        <name>GTP</name>
        <dbReference type="ChEBI" id="CHEBI:37565"/>
    </ligand>
</feature>
<dbReference type="GO" id="GO:0032580">
    <property type="term" value="C:Golgi cisterna membrane"/>
    <property type="evidence" value="ECO:0007669"/>
    <property type="project" value="UniProtKB-SubCell"/>
</dbReference>
<feature type="binding site" evidence="16">
    <location>
        <position position="174"/>
    </location>
    <ligand>
        <name>GTP</name>
        <dbReference type="ChEBI" id="CHEBI:37565"/>
    </ligand>
</feature>
<feature type="binding site" evidence="16">
    <location>
        <position position="22"/>
    </location>
    <ligand>
        <name>GTP</name>
        <dbReference type="ChEBI" id="CHEBI:37565"/>
    </ligand>
</feature>
<dbReference type="SMART" id="SM00178">
    <property type="entry name" value="SAR"/>
    <property type="match status" value="1"/>
</dbReference>
<keyword evidence="20" id="KW-1185">Reference proteome</keyword>
<dbReference type="PROSITE" id="PS51422">
    <property type="entry name" value="SAR1"/>
    <property type="match status" value="1"/>
</dbReference>
<evidence type="ECO:0000256" key="6">
    <source>
        <dbReference type="ARBA" id="ARBA00022801"/>
    </source>
</evidence>
<evidence type="ECO:0000256" key="14">
    <source>
        <dbReference type="ARBA" id="ARBA00047660"/>
    </source>
</evidence>
<keyword evidence="12" id="KW-0472">Membrane</keyword>
<evidence type="ECO:0000256" key="8">
    <source>
        <dbReference type="ARBA" id="ARBA00022892"/>
    </source>
</evidence>
<evidence type="ECO:0000256" key="13">
    <source>
        <dbReference type="ARBA" id="ARBA00037843"/>
    </source>
</evidence>
<dbReference type="WBParaSite" id="maker-uti_cns_0011107-snap-gene-0.5-mRNA-1">
    <property type="protein sequence ID" value="maker-uti_cns_0011107-snap-gene-0.5-mRNA-1"/>
    <property type="gene ID" value="maker-uti_cns_0011107-snap-gene-0.5"/>
</dbReference>
<evidence type="ECO:0000256" key="7">
    <source>
        <dbReference type="ARBA" id="ARBA00022824"/>
    </source>
</evidence>
<dbReference type="GO" id="GO:0046872">
    <property type="term" value="F:metal ion binding"/>
    <property type="evidence" value="ECO:0007669"/>
    <property type="project" value="UniProtKB-KW"/>
</dbReference>
<evidence type="ECO:0000256" key="19">
    <source>
        <dbReference type="RuleBase" id="RU003926"/>
    </source>
</evidence>
<keyword evidence="15" id="KW-0460">Magnesium</keyword>
<evidence type="ECO:0000256" key="18">
    <source>
        <dbReference type="PIRSR" id="PIRSR606689-2"/>
    </source>
</evidence>
<evidence type="ECO:0000256" key="2">
    <source>
        <dbReference type="ARBA" id="ARBA00007507"/>
    </source>
</evidence>
<evidence type="ECO:0000256" key="1">
    <source>
        <dbReference type="ARBA" id="ARBA00004406"/>
    </source>
</evidence>
<comment type="catalytic activity">
    <reaction evidence="14">
        <text>GTP + H2O = GDP + phosphate + H(+)</text>
        <dbReference type="Rhea" id="RHEA:19669"/>
        <dbReference type="ChEBI" id="CHEBI:15377"/>
        <dbReference type="ChEBI" id="CHEBI:15378"/>
        <dbReference type="ChEBI" id="CHEBI:37565"/>
        <dbReference type="ChEBI" id="CHEBI:43474"/>
        <dbReference type="ChEBI" id="CHEBI:58189"/>
        <dbReference type="EC" id="3.6.5.2"/>
    </reaction>
    <physiologicalReaction direction="left-to-right" evidence="14">
        <dbReference type="Rhea" id="RHEA:19670"/>
    </physiologicalReaction>
</comment>